<dbReference type="GO" id="GO:0003989">
    <property type="term" value="F:acetyl-CoA carboxylase activity"/>
    <property type="evidence" value="ECO:0007669"/>
    <property type="project" value="InterPro"/>
</dbReference>
<accession>A0A1G9NTF9</accession>
<evidence type="ECO:0000256" key="7">
    <source>
        <dbReference type="ARBA" id="ARBA00023160"/>
    </source>
</evidence>
<dbReference type="Gene3D" id="2.40.50.100">
    <property type="match status" value="1"/>
</dbReference>
<dbReference type="OrthoDB" id="9811735at2"/>
<keyword evidence="12" id="KW-1185">Reference proteome</keyword>
<evidence type="ECO:0000259" key="10">
    <source>
        <dbReference type="PROSITE" id="PS50968"/>
    </source>
</evidence>
<dbReference type="PROSITE" id="PS50968">
    <property type="entry name" value="BIOTINYL_LIPOYL"/>
    <property type="match status" value="1"/>
</dbReference>
<dbReference type="PRINTS" id="PR01071">
    <property type="entry name" value="ACOABIOTINCC"/>
</dbReference>
<dbReference type="NCBIfam" id="TIGR00531">
    <property type="entry name" value="BCCP"/>
    <property type="match status" value="1"/>
</dbReference>
<reference evidence="12" key="1">
    <citation type="submission" date="2016-10" db="EMBL/GenBank/DDBJ databases">
        <authorList>
            <person name="Varghese N."/>
            <person name="Submissions S."/>
        </authorList>
    </citation>
    <scope>NUCLEOTIDE SEQUENCE [LARGE SCALE GENOMIC DNA]</scope>
    <source>
        <strain evidence="12">DSM 24536</strain>
    </source>
</reference>
<keyword evidence="5 9" id="KW-0276">Fatty acid metabolism</keyword>
<name>A0A1G9NTF9_9SPHI</name>
<organism evidence="11 12">
    <name type="scientific">Daejeonella rubra</name>
    <dbReference type="NCBI Taxonomy" id="990371"/>
    <lineage>
        <taxon>Bacteria</taxon>
        <taxon>Pseudomonadati</taxon>
        <taxon>Bacteroidota</taxon>
        <taxon>Sphingobacteriia</taxon>
        <taxon>Sphingobacteriales</taxon>
        <taxon>Sphingobacteriaceae</taxon>
        <taxon>Daejeonella</taxon>
    </lineage>
</organism>
<evidence type="ECO:0000256" key="1">
    <source>
        <dbReference type="ARBA" id="ARBA00003761"/>
    </source>
</evidence>
<sequence>MDIKQIQELIKFVSRSGVNEVSIEQKEFKITIKTNQPPTYVTGVPAQAAPQLQAAPAAVATVTSVAEPVVAAPAKEDTSTYLTIKSPMIGTFYRSSSPDKPLFVNVGDEVKAGQVVCIIEAMKLFNEIESEISGRIVKILVDNASPVEYDQPLFLVEPI</sequence>
<dbReference type="InterPro" id="IPR050709">
    <property type="entry name" value="Biotin_Carboxyl_Carrier/Decarb"/>
</dbReference>
<dbReference type="InterPro" id="IPR000089">
    <property type="entry name" value="Biotin_lipoyl"/>
</dbReference>
<dbReference type="CDD" id="cd06850">
    <property type="entry name" value="biotinyl_domain"/>
    <property type="match status" value="1"/>
</dbReference>
<dbReference type="UniPathway" id="UPA00094"/>
<dbReference type="InterPro" id="IPR001249">
    <property type="entry name" value="AcCoA_biotinCC"/>
</dbReference>
<dbReference type="NCBIfam" id="NF005457">
    <property type="entry name" value="PRK07051.1"/>
    <property type="match status" value="1"/>
</dbReference>
<protein>
    <recommendedName>
        <fullName evidence="3 9">Biotin carboxyl carrier protein of acetyl-CoA carboxylase</fullName>
    </recommendedName>
</protein>
<dbReference type="PROSITE" id="PS00188">
    <property type="entry name" value="BIOTIN"/>
    <property type="match status" value="1"/>
</dbReference>
<dbReference type="InterPro" id="IPR011053">
    <property type="entry name" value="Single_hybrid_motif"/>
</dbReference>
<evidence type="ECO:0000256" key="3">
    <source>
        <dbReference type="ARBA" id="ARBA00017562"/>
    </source>
</evidence>
<keyword evidence="8 9" id="KW-0092">Biotin</keyword>
<keyword evidence="4 9" id="KW-0444">Lipid biosynthesis</keyword>
<dbReference type="GO" id="GO:0009317">
    <property type="term" value="C:acetyl-CoA carboxylase complex"/>
    <property type="evidence" value="ECO:0007669"/>
    <property type="project" value="InterPro"/>
</dbReference>
<dbReference type="SUPFAM" id="SSF51230">
    <property type="entry name" value="Single hybrid motif"/>
    <property type="match status" value="1"/>
</dbReference>
<dbReference type="STRING" id="990371.SAMN05421813_103171"/>
<feature type="domain" description="Lipoyl-binding" evidence="10">
    <location>
        <begin position="81"/>
        <end position="157"/>
    </location>
</feature>
<dbReference type="InterPro" id="IPR001882">
    <property type="entry name" value="Biotin_BS"/>
</dbReference>
<dbReference type="EMBL" id="FNHH01000003">
    <property type="protein sequence ID" value="SDL89664.1"/>
    <property type="molecule type" value="Genomic_DNA"/>
</dbReference>
<evidence type="ECO:0000256" key="6">
    <source>
        <dbReference type="ARBA" id="ARBA00023098"/>
    </source>
</evidence>
<dbReference type="Pfam" id="PF00364">
    <property type="entry name" value="Biotin_lipoyl"/>
    <property type="match status" value="1"/>
</dbReference>
<dbReference type="RefSeq" id="WP_090700046.1">
    <property type="nucleotide sequence ID" value="NZ_FNHH01000003.1"/>
</dbReference>
<gene>
    <name evidence="11" type="ORF">SAMN05421813_103171</name>
</gene>
<proteinExistence type="predicted"/>
<dbReference type="PANTHER" id="PTHR45266">
    <property type="entry name" value="OXALOACETATE DECARBOXYLASE ALPHA CHAIN"/>
    <property type="match status" value="1"/>
</dbReference>
<dbReference type="AlphaFoldDB" id="A0A1G9NTF9"/>
<evidence type="ECO:0000256" key="5">
    <source>
        <dbReference type="ARBA" id="ARBA00022832"/>
    </source>
</evidence>
<dbReference type="GO" id="GO:0006633">
    <property type="term" value="P:fatty acid biosynthetic process"/>
    <property type="evidence" value="ECO:0007669"/>
    <property type="project" value="UniProtKB-UniPathway"/>
</dbReference>
<dbReference type="PANTHER" id="PTHR45266:SF3">
    <property type="entry name" value="OXALOACETATE DECARBOXYLASE ALPHA CHAIN"/>
    <property type="match status" value="1"/>
</dbReference>
<comment type="pathway">
    <text evidence="2 9">Lipid metabolism; fatty acid biosynthesis.</text>
</comment>
<comment type="function">
    <text evidence="1 9">This protein is a component of the acetyl coenzyme A carboxylase complex; first, biotin carboxylase catalyzes the carboxylation of the carrier protein and then the transcarboxylase transfers the carboxyl group to form malonyl-CoA.</text>
</comment>
<dbReference type="Proteomes" id="UP000199226">
    <property type="component" value="Unassembled WGS sequence"/>
</dbReference>
<evidence type="ECO:0000256" key="2">
    <source>
        <dbReference type="ARBA" id="ARBA00005194"/>
    </source>
</evidence>
<evidence type="ECO:0000256" key="8">
    <source>
        <dbReference type="ARBA" id="ARBA00023267"/>
    </source>
</evidence>
<evidence type="ECO:0000256" key="9">
    <source>
        <dbReference type="RuleBase" id="RU364072"/>
    </source>
</evidence>
<keyword evidence="7 9" id="KW-0275">Fatty acid biosynthesis</keyword>
<evidence type="ECO:0000313" key="11">
    <source>
        <dbReference type="EMBL" id="SDL89664.1"/>
    </source>
</evidence>
<keyword evidence="6 9" id="KW-0443">Lipid metabolism</keyword>
<evidence type="ECO:0000256" key="4">
    <source>
        <dbReference type="ARBA" id="ARBA00022516"/>
    </source>
</evidence>
<evidence type="ECO:0000313" key="12">
    <source>
        <dbReference type="Proteomes" id="UP000199226"/>
    </source>
</evidence>